<dbReference type="EMBL" id="CP036282">
    <property type="protein sequence ID" value="QDL52975.1"/>
    <property type="molecule type" value="Genomic_DNA"/>
</dbReference>
<feature type="chain" id="PRO_5022074877" evidence="1">
    <location>
        <begin position="25"/>
        <end position="250"/>
    </location>
</feature>
<name>A0A515EJW7_9BURK</name>
<dbReference type="Proteomes" id="UP000317365">
    <property type="component" value="Chromosome"/>
</dbReference>
<evidence type="ECO:0000313" key="3">
    <source>
        <dbReference type="Proteomes" id="UP000317365"/>
    </source>
</evidence>
<keyword evidence="1" id="KW-0732">Signal</keyword>
<dbReference type="PANTHER" id="PTHR35936">
    <property type="entry name" value="MEMBRANE-BOUND LYTIC MUREIN TRANSGLYCOSYLASE F"/>
    <property type="match status" value="1"/>
</dbReference>
<dbReference type="SUPFAM" id="SSF53850">
    <property type="entry name" value="Periplasmic binding protein-like II"/>
    <property type="match status" value="1"/>
</dbReference>
<dbReference type="Gene3D" id="3.40.190.10">
    <property type="entry name" value="Periplasmic binding protein-like II"/>
    <property type="match status" value="2"/>
</dbReference>
<gene>
    <name evidence="2" type="ORF">EXZ61_01645</name>
</gene>
<dbReference type="KEGG" id="rhg:EXZ61_01645"/>
<reference evidence="3" key="2">
    <citation type="journal article" date="2020" name="Int. J. Syst. Evol. Microbiol.">
        <title>Genomic insights into a novel species Rhodoferax aquaticus sp. nov., isolated from freshwater.</title>
        <authorList>
            <person name="Li T."/>
            <person name="Zhuo Y."/>
            <person name="Jin C.Z."/>
            <person name="Wu X."/>
            <person name="Ko S.R."/>
            <person name="Jin F.J."/>
            <person name="Ahn C.Y."/>
            <person name="Oh H.M."/>
            <person name="Lee H.G."/>
            <person name="Jin L."/>
        </authorList>
    </citation>
    <scope>NUCLEOTIDE SEQUENCE [LARGE SCALE GENOMIC DNA]</scope>
    <source>
        <strain evidence="3">Gr-4</strain>
    </source>
</reference>
<reference evidence="3" key="1">
    <citation type="submission" date="2019-02" db="EMBL/GenBank/DDBJ databases">
        <title>Complete genome sequence of Rhodoferax sp. Gr-4.</title>
        <authorList>
            <person name="Jin L."/>
        </authorList>
    </citation>
    <scope>NUCLEOTIDE SEQUENCE [LARGE SCALE GENOMIC DNA]</scope>
    <source>
        <strain evidence="3">Gr-4</strain>
    </source>
</reference>
<feature type="signal peptide" evidence="1">
    <location>
        <begin position="1"/>
        <end position="24"/>
    </location>
</feature>
<dbReference type="PANTHER" id="PTHR35936:SF25">
    <property type="entry name" value="ABC TRANSPORTER SUBSTRATE-BINDING PROTEIN"/>
    <property type="match status" value="1"/>
</dbReference>
<organism evidence="2 3">
    <name type="scientific">Rhodoferax aquaticus</name>
    <dbReference type="NCBI Taxonomy" id="2527691"/>
    <lineage>
        <taxon>Bacteria</taxon>
        <taxon>Pseudomonadati</taxon>
        <taxon>Pseudomonadota</taxon>
        <taxon>Betaproteobacteria</taxon>
        <taxon>Burkholderiales</taxon>
        <taxon>Comamonadaceae</taxon>
        <taxon>Rhodoferax</taxon>
    </lineage>
</organism>
<accession>A0A515EJW7</accession>
<proteinExistence type="predicted"/>
<protein>
    <submittedName>
        <fullName evidence="2">Transporter substrate-binding domain-containing protein</fullName>
    </submittedName>
</protein>
<evidence type="ECO:0000313" key="2">
    <source>
        <dbReference type="EMBL" id="QDL52975.1"/>
    </source>
</evidence>
<evidence type="ECO:0000256" key="1">
    <source>
        <dbReference type="SAM" id="SignalP"/>
    </source>
</evidence>
<sequence length="250" mass="27223">MRMRVLHAMVWAAAMVAGSVYAQAAPKLIRLATLEWPPYTGTLLPQDGLSTRVATVVAKAAGFRLVTASFEWASTVEKGEKDPNFDGYFPEYYTKEREQNCHLSQAMGTSVLGLATLKSAPISWTALSDLSNARLGVVDGYSNGEEFDFLVKEKRQPVEVAPSDAVNINKLKAGKIKGIVIDKNVLDYTLTHVGGADRIAFSSRPIAELSLHVCFKRTPAGLALRNAFDAALKSTDRSKVEADYSKLIRG</sequence>
<dbReference type="AlphaFoldDB" id="A0A515EJW7"/>
<keyword evidence="3" id="KW-1185">Reference proteome</keyword>